<evidence type="ECO:0000256" key="1">
    <source>
        <dbReference type="ARBA" id="ARBA00004123"/>
    </source>
</evidence>
<dbReference type="EMBL" id="JAMQYH010000002">
    <property type="protein sequence ID" value="KAJ1697581.1"/>
    <property type="molecule type" value="Genomic_DNA"/>
</dbReference>
<comment type="subcellular location">
    <subcellularLocation>
        <location evidence="1">Nucleus</location>
    </subcellularLocation>
</comment>
<keyword evidence="2" id="KW-0156">Chromatin regulator</keyword>
<dbReference type="OrthoDB" id="370884at2759"/>
<feature type="transmembrane region" description="Helical" evidence="6">
    <location>
        <begin position="138"/>
        <end position="160"/>
    </location>
</feature>
<dbReference type="SUPFAM" id="SSF109715">
    <property type="entry name" value="DEK C-terminal domain"/>
    <property type="match status" value="1"/>
</dbReference>
<evidence type="ECO:0000259" key="7">
    <source>
        <dbReference type="PROSITE" id="PS51998"/>
    </source>
</evidence>
<evidence type="ECO:0000313" key="8">
    <source>
        <dbReference type="EMBL" id="KAJ1697581.1"/>
    </source>
</evidence>
<keyword evidence="9" id="KW-1185">Reference proteome</keyword>
<dbReference type="GO" id="GO:2000779">
    <property type="term" value="P:regulation of double-strand break repair"/>
    <property type="evidence" value="ECO:0007669"/>
    <property type="project" value="TreeGrafter"/>
</dbReference>
<dbReference type="PROSITE" id="PS51998">
    <property type="entry name" value="DEK_C"/>
    <property type="match status" value="1"/>
</dbReference>
<evidence type="ECO:0000313" key="9">
    <source>
        <dbReference type="Proteomes" id="UP001151287"/>
    </source>
</evidence>
<feature type="compositionally biased region" description="Basic and acidic residues" evidence="5">
    <location>
        <begin position="188"/>
        <end position="208"/>
    </location>
</feature>
<dbReference type="GO" id="GO:0006325">
    <property type="term" value="P:chromatin organization"/>
    <property type="evidence" value="ECO:0007669"/>
    <property type="project" value="UniProtKB-KW"/>
</dbReference>
<dbReference type="Gene3D" id="1.10.10.60">
    <property type="entry name" value="Homeodomain-like"/>
    <property type="match status" value="1"/>
</dbReference>
<protein>
    <recommendedName>
        <fullName evidence="7">DEK-C domain-containing protein</fullName>
    </recommendedName>
</protein>
<keyword evidence="6" id="KW-0472">Membrane</keyword>
<name>A0A9Q0CP52_9POAL</name>
<dbReference type="InterPro" id="IPR044198">
    <property type="entry name" value="DEK"/>
</dbReference>
<evidence type="ECO:0000256" key="3">
    <source>
        <dbReference type="ARBA" id="ARBA00023125"/>
    </source>
</evidence>
<dbReference type="Proteomes" id="UP001151287">
    <property type="component" value="Unassembled WGS sequence"/>
</dbReference>
<dbReference type="InterPro" id="IPR014876">
    <property type="entry name" value="DEK_C"/>
</dbReference>
<proteinExistence type="predicted"/>
<dbReference type="Pfam" id="PF08766">
    <property type="entry name" value="DEK_C"/>
    <property type="match status" value="1"/>
</dbReference>
<comment type="caution">
    <text evidence="8">The sequence shown here is derived from an EMBL/GenBank/DDBJ whole genome shotgun (WGS) entry which is preliminary data.</text>
</comment>
<feature type="region of interest" description="Disordered" evidence="5">
    <location>
        <begin position="185"/>
        <end position="283"/>
    </location>
</feature>
<dbReference type="GO" id="GO:0003677">
    <property type="term" value="F:DNA binding"/>
    <property type="evidence" value="ECO:0007669"/>
    <property type="project" value="UniProtKB-KW"/>
</dbReference>
<keyword evidence="6" id="KW-1133">Transmembrane helix</keyword>
<keyword evidence="3" id="KW-0238">DNA-binding</keyword>
<reference evidence="8" key="1">
    <citation type="journal article" date="2022" name="Cell">
        <title>Repeat-based holocentromeres influence genome architecture and karyotype evolution.</title>
        <authorList>
            <person name="Hofstatter P.G."/>
            <person name="Thangavel G."/>
            <person name="Lux T."/>
            <person name="Neumann P."/>
            <person name="Vondrak T."/>
            <person name="Novak P."/>
            <person name="Zhang M."/>
            <person name="Costa L."/>
            <person name="Castellani M."/>
            <person name="Scott A."/>
            <person name="Toegelov H."/>
            <person name="Fuchs J."/>
            <person name="Mata-Sucre Y."/>
            <person name="Dias Y."/>
            <person name="Vanzela A.L.L."/>
            <person name="Huettel B."/>
            <person name="Almeida C.C.S."/>
            <person name="Simkova H."/>
            <person name="Souza G."/>
            <person name="Pedrosa-Harand A."/>
            <person name="Macas J."/>
            <person name="Mayer K.F.X."/>
            <person name="Houben A."/>
            <person name="Marques A."/>
        </authorList>
    </citation>
    <scope>NUCLEOTIDE SEQUENCE</scope>
    <source>
        <strain evidence="8">RhyBre1mFocal</strain>
    </source>
</reference>
<accession>A0A9Q0CP52</accession>
<keyword evidence="4" id="KW-0539">Nucleus</keyword>
<organism evidence="8 9">
    <name type="scientific">Rhynchospora breviuscula</name>
    <dbReference type="NCBI Taxonomy" id="2022672"/>
    <lineage>
        <taxon>Eukaryota</taxon>
        <taxon>Viridiplantae</taxon>
        <taxon>Streptophyta</taxon>
        <taxon>Embryophyta</taxon>
        <taxon>Tracheophyta</taxon>
        <taxon>Spermatophyta</taxon>
        <taxon>Magnoliopsida</taxon>
        <taxon>Liliopsida</taxon>
        <taxon>Poales</taxon>
        <taxon>Cyperaceae</taxon>
        <taxon>Cyperoideae</taxon>
        <taxon>Rhynchosporeae</taxon>
        <taxon>Rhynchospora</taxon>
    </lineage>
</organism>
<feature type="domain" description="DEK-C" evidence="7">
    <location>
        <begin position="326"/>
        <end position="381"/>
    </location>
</feature>
<feature type="region of interest" description="Disordered" evidence="5">
    <location>
        <begin position="1"/>
        <end position="26"/>
    </location>
</feature>
<evidence type="ECO:0000256" key="4">
    <source>
        <dbReference type="ARBA" id="ARBA00023242"/>
    </source>
</evidence>
<dbReference type="PANTHER" id="PTHR13468">
    <property type="entry name" value="DEK PROTEIN"/>
    <property type="match status" value="1"/>
</dbReference>
<dbReference type="AlphaFoldDB" id="A0A9Q0CP52"/>
<dbReference type="GO" id="GO:0042393">
    <property type="term" value="F:histone binding"/>
    <property type="evidence" value="ECO:0007669"/>
    <property type="project" value="TreeGrafter"/>
</dbReference>
<dbReference type="PANTHER" id="PTHR13468:SF23">
    <property type="entry name" value="EXPRESSED PROTEIN"/>
    <property type="match status" value="1"/>
</dbReference>
<evidence type="ECO:0000256" key="6">
    <source>
        <dbReference type="SAM" id="Phobius"/>
    </source>
</evidence>
<dbReference type="GO" id="GO:0005634">
    <property type="term" value="C:nucleus"/>
    <property type="evidence" value="ECO:0007669"/>
    <property type="project" value="UniProtKB-SubCell"/>
</dbReference>
<evidence type="ECO:0000256" key="2">
    <source>
        <dbReference type="ARBA" id="ARBA00022853"/>
    </source>
</evidence>
<evidence type="ECO:0000256" key="5">
    <source>
        <dbReference type="SAM" id="MobiDB-lite"/>
    </source>
</evidence>
<gene>
    <name evidence="8" type="ORF">LUZ63_006093</name>
</gene>
<sequence>MVTEEEIHIEDENDVNQEKENNADSENIPVEFTEKFVIKKGKGTPLKDIPNVVSKLETKVVSFSAALHCILYGQNDEVEDYKKDVLQFSGFVPHDGEENQREKVKERLGRCTREMLAQLFSVFEICVGSAFYGMKKVFFIFASCINLSCRVILILLPLLASDKVQEKIIQLLLNFLEAPYDASEEAESFDKEMPSRKRKLERTEKLSSEMDTSTSLEEVHEEDEEESKEATNNATSSEPEEMRGSEKEKKSMVSETPKDGGLNMSKDFPDMNEGTRGVTSFDLNSISPSEKLMKSVWELEKSNKNQKFTESRVAHGGDKPPKQWCDPSCEEVQNAISIILEKIDITTVTFTDVLEELDEHFEMDMSPRKDAIKVMIEEGLYRLADDILQQEDHEENQEEKEE</sequence>
<feature type="compositionally biased region" description="Basic and acidic residues" evidence="5">
    <location>
        <begin position="240"/>
        <end position="258"/>
    </location>
</feature>
<keyword evidence="6" id="KW-0812">Transmembrane</keyword>